<evidence type="ECO:0000259" key="7">
    <source>
        <dbReference type="Pfam" id="PF24986"/>
    </source>
</evidence>
<dbReference type="NCBIfam" id="TIGR02273">
    <property type="entry name" value="16S_RimM"/>
    <property type="match status" value="1"/>
</dbReference>
<evidence type="ECO:0000256" key="5">
    <source>
        <dbReference type="HAMAP-Rule" id="MF_00014"/>
    </source>
</evidence>
<dbReference type="Gene3D" id="2.40.30.60">
    <property type="entry name" value="RimM"/>
    <property type="match status" value="1"/>
</dbReference>
<comment type="function">
    <text evidence="5">An accessory protein needed during the final step in the assembly of 30S ribosomal subunit, possibly for assembly of the head region. Essential for efficient processing of 16S rRNA. May be needed both before and after RbfA during the maturation of 16S rRNA. It has affinity for free ribosomal 30S subunits but not for 70S ribosomes.</text>
</comment>
<evidence type="ECO:0000256" key="4">
    <source>
        <dbReference type="ARBA" id="ARBA00023186"/>
    </source>
</evidence>
<comment type="subcellular location">
    <subcellularLocation>
        <location evidence="5">Cytoplasm</location>
    </subcellularLocation>
</comment>
<name>J4UZG1_9GAMM</name>
<keyword evidence="4 5" id="KW-0143">Chaperone</keyword>
<protein>
    <recommendedName>
        <fullName evidence="5">Ribosome maturation factor RimM</fullName>
    </recommendedName>
</protein>
<dbReference type="GO" id="GO:0005737">
    <property type="term" value="C:cytoplasm"/>
    <property type="evidence" value="ECO:0007669"/>
    <property type="project" value="UniProtKB-SubCell"/>
</dbReference>
<comment type="domain">
    <text evidence="5">The PRC barrel domain binds ribosomal protein uS19.</text>
</comment>
<comment type="subunit">
    <text evidence="5">Binds ribosomal protein uS19.</text>
</comment>
<dbReference type="Gene3D" id="2.30.30.240">
    <property type="entry name" value="PRC-barrel domain"/>
    <property type="match status" value="1"/>
</dbReference>
<evidence type="ECO:0000313" key="8">
    <source>
        <dbReference type="EMBL" id="EJP71777.1"/>
    </source>
</evidence>
<organism evidence="8 9">
    <name type="scientific">SAR86 cluster bacterium SAR86A</name>
    <dbReference type="NCBI Taxonomy" id="1123866"/>
    <lineage>
        <taxon>Bacteria</taxon>
        <taxon>Pseudomonadati</taxon>
        <taxon>Pseudomonadota</taxon>
        <taxon>Gammaproteobacteria</taxon>
        <taxon>SAR86 cluster</taxon>
    </lineage>
</organism>
<dbReference type="InterPro" id="IPR011961">
    <property type="entry name" value="RimM"/>
</dbReference>
<dbReference type="PANTHER" id="PTHR33692">
    <property type="entry name" value="RIBOSOME MATURATION FACTOR RIMM"/>
    <property type="match status" value="1"/>
</dbReference>
<dbReference type="GO" id="GO:0006364">
    <property type="term" value="P:rRNA processing"/>
    <property type="evidence" value="ECO:0007669"/>
    <property type="project" value="UniProtKB-UniRule"/>
</dbReference>
<dbReference type="InterPro" id="IPR036976">
    <property type="entry name" value="RimM_N_sf"/>
</dbReference>
<dbReference type="HAMAP" id="MF_00014">
    <property type="entry name" value="Ribosome_mat_RimM"/>
    <property type="match status" value="1"/>
</dbReference>
<evidence type="ECO:0000256" key="1">
    <source>
        <dbReference type="ARBA" id="ARBA00022490"/>
    </source>
</evidence>
<accession>J4UZG1</accession>
<dbReference type="GO" id="GO:0042274">
    <property type="term" value="P:ribosomal small subunit biogenesis"/>
    <property type="evidence" value="ECO:0007669"/>
    <property type="project" value="UniProtKB-UniRule"/>
</dbReference>
<dbReference type="InterPro" id="IPR056792">
    <property type="entry name" value="PRC_RimM"/>
</dbReference>
<evidence type="ECO:0000259" key="6">
    <source>
        <dbReference type="Pfam" id="PF01782"/>
    </source>
</evidence>
<evidence type="ECO:0000256" key="2">
    <source>
        <dbReference type="ARBA" id="ARBA00022517"/>
    </source>
</evidence>
<sequence>MKKNNHTCIGSVGRSKGLNGEFYLNSFCNPKENIIDYIKDIVFLSDSKLEIEYIKKSANKLFSKIKNINDVDSVKEYTNQKLYLNMSSLPKLPMNEFYWNELIGMKVEDENEKKILGIVKALENYGANDCLVVKPFNESIDNKTRLIPYINEIFIKSVDIKQNIIKVDWRSDY</sequence>
<dbReference type="Pfam" id="PF01782">
    <property type="entry name" value="RimM"/>
    <property type="match status" value="1"/>
</dbReference>
<dbReference type="EMBL" id="JH611156">
    <property type="protein sequence ID" value="EJP71777.1"/>
    <property type="molecule type" value="Genomic_DNA"/>
</dbReference>
<gene>
    <name evidence="5 8" type="primary">rimM</name>
    <name evidence="8" type="ORF">NT01SARS_0254</name>
</gene>
<dbReference type="HOGENOM" id="CLU_077636_1_0_6"/>
<dbReference type="STRING" id="1123866.NT01SARS_0254"/>
<proteinExistence type="inferred from homology"/>
<feature type="domain" description="RimM N-terminal" evidence="6">
    <location>
        <begin position="8"/>
        <end position="86"/>
    </location>
</feature>
<dbReference type="GO" id="GO:0043022">
    <property type="term" value="F:ribosome binding"/>
    <property type="evidence" value="ECO:0007669"/>
    <property type="project" value="InterPro"/>
</dbReference>
<dbReference type="PANTHER" id="PTHR33692:SF1">
    <property type="entry name" value="RIBOSOME MATURATION FACTOR RIMM"/>
    <property type="match status" value="1"/>
</dbReference>
<keyword evidence="3 5" id="KW-0698">rRNA processing</keyword>
<feature type="domain" description="Ribosome maturation factor RimM PRC barrel" evidence="7">
    <location>
        <begin position="99"/>
        <end position="172"/>
    </location>
</feature>
<dbReference type="InterPro" id="IPR002676">
    <property type="entry name" value="RimM_N"/>
</dbReference>
<evidence type="ECO:0000313" key="9">
    <source>
        <dbReference type="Proteomes" id="UP000010305"/>
    </source>
</evidence>
<evidence type="ECO:0000256" key="3">
    <source>
        <dbReference type="ARBA" id="ARBA00022552"/>
    </source>
</evidence>
<dbReference type="SUPFAM" id="SSF50447">
    <property type="entry name" value="Translation proteins"/>
    <property type="match status" value="1"/>
</dbReference>
<keyword evidence="2 5" id="KW-0690">Ribosome biogenesis</keyword>
<dbReference type="Pfam" id="PF24986">
    <property type="entry name" value="PRC_RimM"/>
    <property type="match status" value="1"/>
</dbReference>
<dbReference type="SUPFAM" id="SSF50346">
    <property type="entry name" value="PRC-barrel domain"/>
    <property type="match status" value="1"/>
</dbReference>
<dbReference type="GO" id="GO:0005840">
    <property type="term" value="C:ribosome"/>
    <property type="evidence" value="ECO:0007669"/>
    <property type="project" value="InterPro"/>
</dbReference>
<dbReference type="Proteomes" id="UP000010305">
    <property type="component" value="Unassembled WGS sequence"/>
</dbReference>
<dbReference type="InterPro" id="IPR011033">
    <property type="entry name" value="PRC_barrel-like_sf"/>
</dbReference>
<reference evidence="8 9" key="1">
    <citation type="journal article" date="2012" name="ISME J.">
        <title>Genomic insights to SAR86, an abundant and uncultivated marine bacterial lineage.</title>
        <authorList>
            <person name="Dupont C.L."/>
            <person name="Rusch D.B."/>
            <person name="Yooseph S."/>
            <person name="Lombardo M.J."/>
            <person name="Richter R.A."/>
            <person name="Valas R."/>
            <person name="Novotny M."/>
            <person name="Yee-Greenbaum J."/>
            <person name="Selengut J.D."/>
            <person name="Haft D.H."/>
            <person name="Halpern A.L."/>
            <person name="Lasken R.S."/>
            <person name="Nealson K."/>
            <person name="Friedman R."/>
            <person name="Venter J.C."/>
        </authorList>
    </citation>
    <scope>NUCLEOTIDE SEQUENCE [LARGE SCALE GENOMIC DNA]</scope>
</reference>
<comment type="similarity">
    <text evidence="5">Belongs to the RimM family.</text>
</comment>
<keyword evidence="1 5" id="KW-0963">Cytoplasm</keyword>
<dbReference type="InterPro" id="IPR009000">
    <property type="entry name" value="Transl_B-barrel_sf"/>
</dbReference>
<dbReference type="AlphaFoldDB" id="J4UZG1"/>